<protein>
    <recommendedName>
        <fullName evidence="6">Glycoside hydrolase family 19 catalytic domain-containing protein</fullName>
    </recommendedName>
</protein>
<feature type="compositionally biased region" description="Pro residues" evidence="1">
    <location>
        <begin position="210"/>
        <end position="221"/>
    </location>
</feature>
<feature type="region of interest" description="Disordered" evidence="1">
    <location>
        <begin position="209"/>
        <end position="256"/>
    </location>
</feature>
<dbReference type="Proteomes" id="UP001156856">
    <property type="component" value="Unassembled WGS sequence"/>
</dbReference>
<gene>
    <name evidence="3" type="ORF">GCM10007888_24320</name>
    <name evidence="2" type="ORF">MOX02_20580</name>
</gene>
<accession>A0A512J235</accession>
<evidence type="ECO:0000313" key="2">
    <source>
        <dbReference type="EMBL" id="GEP04020.1"/>
    </source>
</evidence>
<evidence type="ECO:0000313" key="4">
    <source>
        <dbReference type="Proteomes" id="UP000321960"/>
    </source>
</evidence>
<reference evidence="3" key="1">
    <citation type="journal article" date="2014" name="Int. J. Syst. Evol. Microbiol.">
        <title>Complete genome of a new Firmicutes species belonging to the dominant human colonic microbiota ('Ruminococcus bicirculans') reveals two chromosomes and a selective capacity to utilize plant glucans.</title>
        <authorList>
            <consortium name="NISC Comparative Sequencing Program"/>
            <person name="Wegmann U."/>
            <person name="Louis P."/>
            <person name="Goesmann A."/>
            <person name="Henrissat B."/>
            <person name="Duncan S.H."/>
            <person name="Flint H.J."/>
        </authorList>
    </citation>
    <scope>NUCLEOTIDE SEQUENCE</scope>
    <source>
        <strain evidence="3">NBRC 107715</strain>
    </source>
</reference>
<evidence type="ECO:0000313" key="5">
    <source>
        <dbReference type="Proteomes" id="UP001156856"/>
    </source>
</evidence>
<proteinExistence type="predicted"/>
<dbReference type="AlphaFoldDB" id="A0A512J235"/>
<dbReference type="InterPro" id="IPR023346">
    <property type="entry name" value="Lysozyme-like_dom_sf"/>
</dbReference>
<reference evidence="5" key="2">
    <citation type="journal article" date="2019" name="Int. J. Syst. Evol. Microbiol.">
        <title>The Global Catalogue of Microorganisms (GCM) 10K type strain sequencing project: providing services to taxonomists for standard genome sequencing and annotation.</title>
        <authorList>
            <consortium name="The Broad Institute Genomics Platform"/>
            <consortium name="The Broad Institute Genome Sequencing Center for Infectious Disease"/>
            <person name="Wu L."/>
            <person name="Ma J."/>
        </authorList>
    </citation>
    <scope>NUCLEOTIDE SEQUENCE [LARGE SCALE GENOMIC DNA]</scope>
    <source>
        <strain evidence="5">NBRC 107715</strain>
    </source>
</reference>
<dbReference type="EMBL" id="BSPK01000033">
    <property type="protein sequence ID" value="GLS64051.1"/>
    <property type="molecule type" value="Genomic_DNA"/>
</dbReference>
<dbReference type="SUPFAM" id="SSF53955">
    <property type="entry name" value="Lysozyme-like"/>
    <property type="match status" value="1"/>
</dbReference>
<evidence type="ECO:0000256" key="1">
    <source>
        <dbReference type="SAM" id="MobiDB-lite"/>
    </source>
</evidence>
<feature type="compositionally biased region" description="Low complexity" evidence="1">
    <location>
        <begin position="240"/>
        <end position="256"/>
    </location>
</feature>
<organism evidence="2 4">
    <name type="scientific">Methylobacterium oxalidis</name>
    <dbReference type="NCBI Taxonomy" id="944322"/>
    <lineage>
        <taxon>Bacteria</taxon>
        <taxon>Pseudomonadati</taxon>
        <taxon>Pseudomonadota</taxon>
        <taxon>Alphaproteobacteria</taxon>
        <taxon>Hyphomicrobiales</taxon>
        <taxon>Methylobacteriaceae</taxon>
        <taxon>Methylobacterium</taxon>
    </lineage>
</organism>
<reference evidence="3" key="4">
    <citation type="submission" date="2023-01" db="EMBL/GenBank/DDBJ databases">
        <title>Draft genome sequence of Methylobacterium oxalidis strain NBRC 107715.</title>
        <authorList>
            <person name="Sun Q."/>
            <person name="Mori K."/>
        </authorList>
    </citation>
    <scope>NUCLEOTIDE SEQUENCE</scope>
    <source>
        <strain evidence="3">NBRC 107715</strain>
    </source>
</reference>
<dbReference type="Gene3D" id="1.10.530.10">
    <property type="match status" value="1"/>
</dbReference>
<name>A0A512J235_9HYPH</name>
<evidence type="ECO:0008006" key="6">
    <source>
        <dbReference type="Google" id="ProtNLM"/>
    </source>
</evidence>
<dbReference type="EMBL" id="BJZU01000033">
    <property type="protein sequence ID" value="GEP04020.1"/>
    <property type="molecule type" value="Genomic_DNA"/>
</dbReference>
<dbReference type="Proteomes" id="UP000321960">
    <property type="component" value="Unassembled WGS sequence"/>
</dbReference>
<evidence type="ECO:0000313" key="3">
    <source>
        <dbReference type="EMBL" id="GLS64051.1"/>
    </source>
</evidence>
<keyword evidence="5" id="KW-1185">Reference proteome</keyword>
<reference evidence="2 4" key="3">
    <citation type="submission" date="2019-07" db="EMBL/GenBank/DDBJ databases">
        <title>Whole genome shotgun sequence of Methylobacterium oxalidis NBRC 107715.</title>
        <authorList>
            <person name="Hosoyama A."/>
            <person name="Uohara A."/>
            <person name="Ohji S."/>
            <person name="Ichikawa N."/>
        </authorList>
    </citation>
    <scope>NUCLEOTIDE SEQUENCE [LARGE SCALE GENOMIC DNA]</scope>
    <source>
        <strain evidence="2 4">NBRC 107715</strain>
    </source>
</reference>
<comment type="caution">
    <text evidence="2">The sequence shown here is derived from an EMBL/GenBank/DDBJ whole genome shotgun (WGS) entry which is preliminary data.</text>
</comment>
<sequence>MSPILAALCGPFLVCGTPTMAFDLDRAAFFDAVRRQPFSGHLTQSQVNGMSAILDACPADLGVEKTAYCLATTFHETARTMQPIEEFGRGKGRKYGPTGFWGRGYVQLTWEANYAKATKRLRALGFLKASEDLVKTPALAMRPDVAAAIMFYGMVEGWFTGKKLADYFGPGRTDAVGARRIINGTDCDKLIAGYQVQVRAALLVSVRVPDPAPPPKAPDPLTPMTGSVEPAPSSPPKLPSQPALGGPSSAPSPAEPGFWSRIHIFLSRKAA</sequence>